<keyword evidence="5 13" id="KW-0255">Endonuclease</keyword>
<dbReference type="InterPro" id="IPR002176">
    <property type="entry name" value="X-over_junc_endoDNase_RuvC"/>
</dbReference>
<dbReference type="PRINTS" id="PR00696">
    <property type="entry name" value="RSOLVASERUVC"/>
</dbReference>
<evidence type="ECO:0000256" key="13">
    <source>
        <dbReference type="HAMAP-Rule" id="MF_00034"/>
    </source>
</evidence>
<comment type="caution">
    <text evidence="13">Lacks conserved residue(s) required for the propagation of feature annotation.</text>
</comment>
<keyword evidence="9 13" id="KW-0238">DNA-binding</keyword>
<dbReference type="EC" id="3.1.21.10" evidence="13 14"/>
<comment type="subunit">
    <text evidence="13">Homodimer which binds Holliday junction (HJ) DNA. The HJ becomes 2-fold symmetrical on binding to RuvC with unstacked arms; it has a different conformation from HJ DNA in complex with RuvA. In the full resolvosome a probable DNA-RuvA(4)-RuvB(12)-RuvC(2) complex forms which resolves the HJ.</text>
</comment>
<keyword evidence="3 13" id="KW-0540">Nuclease</keyword>
<comment type="cofactor">
    <cofactor evidence="13">
        <name>Mg(2+)</name>
        <dbReference type="ChEBI" id="CHEBI:18420"/>
    </cofactor>
    <text evidence="13">Binds 2 Mg(2+) ion per subunit.</text>
</comment>
<dbReference type="GO" id="GO:0006281">
    <property type="term" value="P:DNA repair"/>
    <property type="evidence" value="ECO:0007669"/>
    <property type="project" value="UniProtKB-UniRule"/>
</dbReference>
<dbReference type="Proteomes" id="UP001144372">
    <property type="component" value="Unassembled WGS sequence"/>
</dbReference>
<evidence type="ECO:0000256" key="12">
    <source>
        <dbReference type="ARBA" id="ARBA00029354"/>
    </source>
</evidence>
<dbReference type="Pfam" id="PF02075">
    <property type="entry name" value="RuvC"/>
    <property type="match status" value="1"/>
</dbReference>
<dbReference type="PANTHER" id="PTHR30194">
    <property type="entry name" value="CROSSOVER JUNCTION ENDODEOXYRIBONUCLEASE RUVC"/>
    <property type="match status" value="1"/>
</dbReference>
<reference evidence="15" key="1">
    <citation type="submission" date="2022-12" db="EMBL/GenBank/DDBJ databases">
        <title>Reference genome sequencing for broad-spectrum identification of bacterial and archaeal isolates by mass spectrometry.</title>
        <authorList>
            <person name="Sekiguchi Y."/>
            <person name="Tourlousse D.M."/>
        </authorList>
    </citation>
    <scope>NUCLEOTIDE SEQUENCE</scope>
    <source>
        <strain evidence="15">ASRB1</strain>
    </source>
</reference>
<feature type="binding site" evidence="13">
    <location>
        <position position="70"/>
    </location>
    <ligand>
        <name>Mg(2+)</name>
        <dbReference type="ChEBI" id="CHEBI:18420"/>
        <label>2</label>
    </ligand>
</feature>
<evidence type="ECO:0000256" key="9">
    <source>
        <dbReference type="ARBA" id="ARBA00023125"/>
    </source>
</evidence>
<accession>A0A9W6D3P9</accession>
<keyword evidence="2 13" id="KW-0963">Cytoplasm</keyword>
<sequence length="169" mass="18380">MPMVRAIGIDPGSRFTGYGIVEGDGNRLRHVQNGTIRIPPKLPFPERLKVIYDRLSSIIQDVQPHCMAIEDVFFAKNVKSALRLGQARGAAILAGVNVGLPVYEYSALQIKQAVVGYGKAGKDQVGEMIGYLFGLRELLESNAADALAVAVCHLNTHASRVRWKLPGTL</sequence>
<dbReference type="CDD" id="cd16962">
    <property type="entry name" value="RuvC"/>
    <property type="match status" value="1"/>
</dbReference>
<proteinExistence type="inferred from homology"/>
<dbReference type="GO" id="GO:0003677">
    <property type="term" value="F:DNA binding"/>
    <property type="evidence" value="ECO:0007669"/>
    <property type="project" value="UniProtKB-KW"/>
</dbReference>
<evidence type="ECO:0000256" key="6">
    <source>
        <dbReference type="ARBA" id="ARBA00022763"/>
    </source>
</evidence>
<comment type="function">
    <text evidence="13">The RuvA-RuvB-RuvC complex processes Holliday junction (HJ) DNA during genetic recombination and DNA repair. Endonuclease that resolves HJ intermediates. Cleaves cruciform DNA by making single-stranded nicks across the HJ at symmetrical positions within the homologous arms, yielding a 5'-phosphate and a 3'-hydroxyl group; requires a central core of homology in the junction. The consensus cleavage sequence is 5'-(A/T)TT(C/G)-3'. Cleavage occurs on the 3'-side of the TT dinucleotide at the point of strand exchange. HJ branch migration catalyzed by RuvA-RuvB allows RuvC to scan DNA until it finds its consensus sequence, where it cleaves and resolves the cruciform DNA.</text>
</comment>
<dbReference type="AlphaFoldDB" id="A0A9W6D3P9"/>
<keyword evidence="16" id="KW-1185">Reference proteome</keyword>
<dbReference type="GO" id="GO:0005737">
    <property type="term" value="C:cytoplasm"/>
    <property type="evidence" value="ECO:0007669"/>
    <property type="project" value="UniProtKB-SubCell"/>
</dbReference>
<organism evidence="15 16">
    <name type="scientific">Desulforhabdus amnigena</name>
    <dbReference type="NCBI Taxonomy" id="40218"/>
    <lineage>
        <taxon>Bacteria</taxon>
        <taxon>Pseudomonadati</taxon>
        <taxon>Thermodesulfobacteriota</taxon>
        <taxon>Syntrophobacteria</taxon>
        <taxon>Syntrophobacterales</taxon>
        <taxon>Syntrophobacteraceae</taxon>
        <taxon>Desulforhabdus</taxon>
    </lineage>
</organism>
<feature type="active site" evidence="13">
    <location>
        <position position="10"/>
    </location>
</feature>
<comment type="caution">
    <text evidence="15">The sequence shown here is derived from an EMBL/GenBank/DDBJ whole genome shotgun (WGS) entry which is preliminary data.</text>
</comment>
<dbReference type="SUPFAM" id="SSF53098">
    <property type="entry name" value="Ribonuclease H-like"/>
    <property type="match status" value="1"/>
</dbReference>
<keyword evidence="7 13" id="KW-0378">Hydrolase</keyword>
<dbReference type="HAMAP" id="MF_00034">
    <property type="entry name" value="RuvC"/>
    <property type="match status" value="1"/>
</dbReference>
<comment type="similarity">
    <text evidence="1 13">Belongs to the RuvC family.</text>
</comment>
<evidence type="ECO:0000256" key="4">
    <source>
        <dbReference type="ARBA" id="ARBA00022723"/>
    </source>
</evidence>
<evidence type="ECO:0000256" key="5">
    <source>
        <dbReference type="ARBA" id="ARBA00022759"/>
    </source>
</evidence>
<dbReference type="GO" id="GO:0006310">
    <property type="term" value="P:DNA recombination"/>
    <property type="evidence" value="ECO:0007669"/>
    <property type="project" value="UniProtKB-UniRule"/>
</dbReference>
<dbReference type="NCBIfam" id="TIGR00228">
    <property type="entry name" value="ruvC"/>
    <property type="match status" value="1"/>
</dbReference>
<keyword evidence="8 13" id="KW-0460">Magnesium</keyword>
<dbReference type="FunFam" id="3.30.420.10:FF:000002">
    <property type="entry name" value="Crossover junction endodeoxyribonuclease RuvC"/>
    <property type="match status" value="1"/>
</dbReference>
<keyword evidence="4 13" id="KW-0479">Metal-binding</keyword>
<dbReference type="InterPro" id="IPR036397">
    <property type="entry name" value="RNaseH_sf"/>
</dbReference>
<dbReference type="GO" id="GO:0000287">
    <property type="term" value="F:magnesium ion binding"/>
    <property type="evidence" value="ECO:0007669"/>
    <property type="project" value="UniProtKB-UniRule"/>
</dbReference>
<evidence type="ECO:0000256" key="3">
    <source>
        <dbReference type="ARBA" id="ARBA00022722"/>
    </source>
</evidence>
<dbReference type="Gene3D" id="3.30.420.10">
    <property type="entry name" value="Ribonuclease H-like superfamily/Ribonuclease H"/>
    <property type="match status" value="1"/>
</dbReference>
<dbReference type="PANTHER" id="PTHR30194:SF3">
    <property type="entry name" value="CROSSOVER JUNCTION ENDODEOXYRIBONUCLEASE RUVC"/>
    <property type="match status" value="1"/>
</dbReference>
<keyword evidence="6 13" id="KW-0227">DNA damage</keyword>
<evidence type="ECO:0000256" key="2">
    <source>
        <dbReference type="ARBA" id="ARBA00022490"/>
    </source>
</evidence>
<evidence type="ECO:0000256" key="7">
    <source>
        <dbReference type="ARBA" id="ARBA00022801"/>
    </source>
</evidence>
<dbReference type="InterPro" id="IPR012337">
    <property type="entry name" value="RNaseH-like_sf"/>
</dbReference>
<evidence type="ECO:0000313" key="16">
    <source>
        <dbReference type="Proteomes" id="UP001144372"/>
    </source>
</evidence>
<comment type="subcellular location">
    <subcellularLocation>
        <location evidence="13">Cytoplasm</location>
    </subcellularLocation>
</comment>
<evidence type="ECO:0000256" key="1">
    <source>
        <dbReference type="ARBA" id="ARBA00009518"/>
    </source>
</evidence>
<dbReference type="EMBL" id="BSDR01000001">
    <property type="protein sequence ID" value="GLI34329.1"/>
    <property type="molecule type" value="Genomic_DNA"/>
</dbReference>
<feature type="active site" evidence="13">
    <location>
        <position position="70"/>
    </location>
</feature>
<keyword evidence="11 13" id="KW-0234">DNA repair</keyword>
<keyword evidence="10 13" id="KW-0233">DNA recombination</keyword>
<name>A0A9W6D3P9_9BACT</name>
<evidence type="ECO:0000256" key="10">
    <source>
        <dbReference type="ARBA" id="ARBA00023172"/>
    </source>
</evidence>
<dbReference type="GO" id="GO:0048476">
    <property type="term" value="C:Holliday junction resolvase complex"/>
    <property type="evidence" value="ECO:0007669"/>
    <property type="project" value="UniProtKB-UniRule"/>
</dbReference>
<gene>
    <name evidence="13 15" type="primary">ruvC</name>
    <name evidence="15" type="ORF">DAMNIGENAA_17620</name>
</gene>
<evidence type="ECO:0000256" key="8">
    <source>
        <dbReference type="ARBA" id="ARBA00022842"/>
    </source>
</evidence>
<protein>
    <recommendedName>
        <fullName evidence="13 14">Crossover junction endodeoxyribonuclease RuvC</fullName>
        <ecNumber evidence="13 14">3.1.21.10</ecNumber>
    </recommendedName>
    <alternativeName>
        <fullName evidence="13">Holliday junction nuclease RuvC</fullName>
    </alternativeName>
    <alternativeName>
        <fullName evidence="13">Holliday junction resolvase RuvC</fullName>
    </alternativeName>
</protein>
<feature type="binding site" evidence="13">
    <location>
        <position position="10"/>
    </location>
    <ligand>
        <name>Mg(2+)</name>
        <dbReference type="ChEBI" id="CHEBI:18420"/>
        <label>1</label>
    </ligand>
</feature>
<evidence type="ECO:0000256" key="11">
    <source>
        <dbReference type="ARBA" id="ARBA00023204"/>
    </source>
</evidence>
<dbReference type="GO" id="GO:0008821">
    <property type="term" value="F:crossover junction DNA endonuclease activity"/>
    <property type="evidence" value="ECO:0007669"/>
    <property type="project" value="UniProtKB-UniRule"/>
</dbReference>
<comment type="catalytic activity">
    <reaction evidence="12 13">
        <text>Endonucleolytic cleavage at a junction such as a reciprocal single-stranded crossover between two homologous DNA duplexes (Holliday junction).</text>
        <dbReference type="EC" id="3.1.21.10"/>
    </reaction>
</comment>
<evidence type="ECO:0000313" key="15">
    <source>
        <dbReference type="EMBL" id="GLI34329.1"/>
    </source>
</evidence>
<evidence type="ECO:0000256" key="14">
    <source>
        <dbReference type="NCBIfam" id="TIGR00228"/>
    </source>
</evidence>